<dbReference type="InterPro" id="IPR037171">
    <property type="entry name" value="NagB/RpiA_transferase-like"/>
</dbReference>
<dbReference type="Proteomes" id="UP000319986">
    <property type="component" value="Unassembled WGS sequence"/>
</dbReference>
<dbReference type="Pfam" id="PF00455">
    <property type="entry name" value="DeoRC"/>
    <property type="match status" value="1"/>
</dbReference>
<dbReference type="InterPro" id="IPR018356">
    <property type="entry name" value="Tscrpt_reg_HTH_DeoR_CS"/>
</dbReference>
<dbReference type="EMBL" id="FAUH01000001">
    <property type="protein sequence ID" value="CUU64711.1"/>
    <property type="molecule type" value="Genomic_DNA"/>
</dbReference>
<keyword evidence="4" id="KW-0238">DNA-binding</keyword>
<dbReference type="SUPFAM" id="SSF46785">
    <property type="entry name" value="Winged helix' DNA-binding domain"/>
    <property type="match status" value="1"/>
</dbReference>
<evidence type="ECO:0000256" key="6">
    <source>
        <dbReference type="ARBA" id="ARBA00024937"/>
    </source>
</evidence>
<feature type="region of interest" description="Disordered" evidence="7">
    <location>
        <begin position="56"/>
        <end position="85"/>
    </location>
</feature>
<dbReference type="RefSeq" id="WP_073883280.1">
    <property type="nucleotide sequence ID" value="NZ_BJNT01000003.1"/>
</dbReference>
<dbReference type="PROSITE" id="PS00894">
    <property type="entry name" value="HTH_DEOR_1"/>
    <property type="match status" value="1"/>
</dbReference>
<reference evidence="10 12" key="3">
    <citation type="submission" date="2019-06" db="EMBL/GenBank/DDBJ databases">
        <title>Whole genome shotgun sequence of Corynebacterium variabile NBRC 15286.</title>
        <authorList>
            <person name="Hosoyama A."/>
            <person name="Uohara A."/>
            <person name="Ohji S."/>
            <person name="Ichikawa N."/>
        </authorList>
    </citation>
    <scope>NUCLEOTIDE SEQUENCE [LARGE SCALE GENOMIC DNA]</scope>
    <source>
        <strain evidence="10 12">NBRC 15286</strain>
    </source>
</reference>
<dbReference type="PRINTS" id="PR00037">
    <property type="entry name" value="HTHLACR"/>
</dbReference>
<dbReference type="PANTHER" id="PTHR30363:SF4">
    <property type="entry name" value="GLYCEROL-3-PHOSPHATE REGULON REPRESSOR"/>
    <property type="match status" value="1"/>
</dbReference>
<evidence type="ECO:0000256" key="5">
    <source>
        <dbReference type="ARBA" id="ARBA00023163"/>
    </source>
</evidence>
<dbReference type="AlphaFoldDB" id="A0A0X2NIV8"/>
<name>A0A0X2NIV8_9CORY</name>
<evidence type="ECO:0000259" key="8">
    <source>
        <dbReference type="PROSITE" id="PS51000"/>
    </source>
</evidence>
<organism evidence="9 11">
    <name type="scientific">Corynebacterium variabile</name>
    <dbReference type="NCBI Taxonomy" id="1727"/>
    <lineage>
        <taxon>Bacteria</taxon>
        <taxon>Bacillati</taxon>
        <taxon>Actinomycetota</taxon>
        <taxon>Actinomycetes</taxon>
        <taxon>Mycobacteriales</taxon>
        <taxon>Corynebacteriaceae</taxon>
        <taxon>Corynebacterium</taxon>
    </lineage>
</organism>
<evidence type="ECO:0000313" key="11">
    <source>
        <dbReference type="Proteomes" id="UP000182498"/>
    </source>
</evidence>
<keyword evidence="5" id="KW-0804">Transcription</keyword>
<sequence length="264" mass="28006">MYATLRQDIIAEEINSHGAMTVAELAEKHGVSAETVRRDLDVLEKSRRVSRVHGGAVPWLQGQRRTGTGTSSSGTETAVSERQTSAREAKERIAIAAAGLLPTTGSVIVDAGTTTVLLADPILNHPDLAVVTNSLMLAHRLSAADHRLLRMVGGRVRGVTQAVVGADAVADFERLRADVAFLGANGVTAGFGLSTPDPSEGQTKTAMARSARRRVALVDATKLGEELLYSFARPSDIDILITDAPEDHPVVRELTTHGLDVIHA</sequence>
<comment type="function">
    <text evidence="6">Repressor of the lactose catabolism operon. Galactose-6-phosphate is the inducer.</text>
</comment>
<dbReference type="PANTHER" id="PTHR30363">
    <property type="entry name" value="HTH-TYPE TRANSCRIPTIONAL REGULATOR SRLR-RELATED"/>
    <property type="match status" value="1"/>
</dbReference>
<dbReference type="SMART" id="SM01134">
    <property type="entry name" value="DeoRC"/>
    <property type="match status" value="1"/>
</dbReference>
<evidence type="ECO:0000256" key="7">
    <source>
        <dbReference type="SAM" id="MobiDB-lite"/>
    </source>
</evidence>
<dbReference type="GeneID" id="82886474"/>
<evidence type="ECO:0000256" key="1">
    <source>
        <dbReference type="ARBA" id="ARBA00021390"/>
    </source>
</evidence>
<dbReference type="InterPro" id="IPR050313">
    <property type="entry name" value="Carb_Metab_HTH_regulators"/>
</dbReference>
<accession>A0A0X2NIV8</accession>
<dbReference type="EMBL" id="BJNT01000003">
    <property type="protein sequence ID" value="GEC84995.1"/>
    <property type="molecule type" value="Genomic_DNA"/>
</dbReference>
<dbReference type="SUPFAM" id="SSF100950">
    <property type="entry name" value="NagB/RpiA/CoA transferase-like"/>
    <property type="match status" value="1"/>
</dbReference>
<dbReference type="Pfam" id="PF08220">
    <property type="entry name" value="HTH_DeoR"/>
    <property type="match status" value="1"/>
</dbReference>
<dbReference type="SMART" id="SM00420">
    <property type="entry name" value="HTH_DEOR"/>
    <property type="match status" value="1"/>
</dbReference>
<dbReference type="GO" id="GO:0003677">
    <property type="term" value="F:DNA binding"/>
    <property type="evidence" value="ECO:0007669"/>
    <property type="project" value="UniProtKB-KW"/>
</dbReference>
<dbReference type="GO" id="GO:0016740">
    <property type="term" value="F:transferase activity"/>
    <property type="evidence" value="ECO:0007669"/>
    <property type="project" value="UniProtKB-KW"/>
</dbReference>
<keyword evidence="10" id="KW-0808">Transferase</keyword>
<evidence type="ECO:0000313" key="10">
    <source>
        <dbReference type="EMBL" id="GEC84995.1"/>
    </source>
</evidence>
<dbReference type="GO" id="GO:0003700">
    <property type="term" value="F:DNA-binding transcription factor activity"/>
    <property type="evidence" value="ECO:0007669"/>
    <property type="project" value="InterPro"/>
</dbReference>
<feature type="compositionally biased region" description="Low complexity" evidence="7">
    <location>
        <begin position="61"/>
        <end position="75"/>
    </location>
</feature>
<dbReference type="InterPro" id="IPR014036">
    <property type="entry name" value="DeoR-like_C"/>
</dbReference>
<reference evidence="9" key="1">
    <citation type="submission" date="2015-11" db="EMBL/GenBank/DDBJ databases">
        <authorList>
            <person name="Zhang Y."/>
            <person name="Guo Z."/>
        </authorList>
    </citation>
    <scope>NUCLEOTIDE SEQUENCE [LARGE SCALE GENOMIC DNA]</scope>
    <source>
        <strain evidence="9">Mu292</strain>
    </source>
</reference>
<evidence type="ECO:0000256" key="3">
    <source>
        <dbReference type="ARBA" id="ARBA00023015"/>
    </source>
</evidence>
<feature type="domain" description="HTH deoR-type" evidence="8">
    <location>
        <begin position="3"/>
        <end position="58"/>
    </location>
</feature>
<dbReference type="OrthoDB" id="7688673at2"/>
<gene>
    <name evidence="10" type="ORF">CVA01_03090</name>
    <name evidence="9" type="ORF">CVAR292_00014</name>
</gene>
<dbReference type="Gene3D" id="1.10.10.10">
    <property type="entry name" value="Winged helix-like DNA-binding domain superfamily/Winged helix DNA-binding domain"/>
    <property type="match status" value="1"/>
</dbReference>
<keyword evidence="11" id="KW-1185">Reference proteome</keyword>
<evidence type="ECO:0000313" key="9">
    <source>
        <dbReference type="EMBL" id="CUU64711.1"/>
    </source>
</evidence>
<dbReference type="PROSITE" id="PS51000">
    <property type="entry name" value="HTH_DEOR_2"/>
    <property type="match status" value="1"/>
</dbReference>
<protein>
    <recommendedName>
        <fullName evidence="1">Lactose phosphotransferase system repressor</fullName>
    </recommendedName>
</protein>
<keyword evidence="2" id="KW-0678">Repressor</keyword>
<evidence type="ECO:0000256" key="2">
    <source>
        <dbReference type="ARBA" id="ARBA00022491"/>
    </source>
</evidence>
<dbReference type="Proteomes" id="UP000182498">
    <property type="component" value="Unassembled WGS sequence"/>
</dbReference>
<keyword evidence="3" id="KW-0805">Transcription regulation</keyword>
<dbReference type="Gene3D" id="3.40.50.1360">
    <property type="match status" value="1"/>
</dbReference>
<proteinExistence type="predicted"/>
<reference evidence="11" key="2">
    <citation type="submission" date="2015-11" db="EMBL/GenBank/DDBJ databases">
        <authorList>
            <person name="Dugat-Bony E."/>
        </authorList>
    </citation>
    <scope>NUCLEOTIDE SEQUENCE [LARGE SCALE GENOMIC DNA]</scope>
    <source>
        <strain evidence="11">Mu292</strain>
    </source>
</reference>
<dbReference type="InterPro" id="IPR036388">
    <property type="entry name" value="WH-like_DNA-bd_sf"/>
</dbReference>
<dbReference type="InterPro" id="IPR036390">
    <property type="entry name" value="WH_DNA-bd_sf"/>
</dbReference>
<dbReference type="InterPro" id="IPR001034">
    <property type="entry name" value="DeoR_HTH"/>
</dbReference>
<evidence type="ECO:0000313" key="12">
    <source>
        <dbReference type="Proteomes" id="UP000319986"/>
    </source>
</evidence>
<evidence type="ECO:0000256" key="4">
    <source>
        <dbReference type="ARBA" id="ARBA00023125"/>
    </source>
</evidence>